<organism evidence="1">
    <name type="scientific">viral metagenome</name>
    <dbReference type="NCBI Taxonomy" id="1070528"/>
    <lineage>
        <taxon>unclassified sequences</taxon>
        <taxon>metagenomes</taxon>
        <taxon>organismal metagenomes</taxon>
    </lineage>
</organism>
<sequence length="84" mass="10145">MKLKLPDEWYTRLDYVEDARKLVKAGEGIINFGEFIIKRLDFWSYPAHINFRKYNWESFHMEGVNIPFEEIISMLTIEDFVNPK</sequence>
<reference evidence="1" key="1">
    <citation type="submission" date="2020-03" db="EMBL/GenBank/DDBJ databases">
        <title>The deep terrestrial virosphere.</title>
        <authorList>
            <person name="Holmfeldt K."/>
            <person name="Nilsson E."/>
            <person name="Simone D."/>
            <person name="Lopez-Fernandez M."/>
            <person name="Wu X."/>
            <person name="de Brujin I."/>
            <person name="Lundin D."/>
            <person name="Andersson A."/>
            <person name="Bertilsson S."/>
            <person name="Dopson M."/>
        </authorList>
    </citation>
    <scope>NUCLEOTIDE SEQUENCE</scope>
    <source>
        <strain evidence="1">TM448A01582</strain>
    </source>
</reference>
<dbReference type="EMBL" id="MT144171">
    <property type="protein sequence ID" value="QJA50068.1"/>
    <property type="molecule type" value="Genomic_DNA"/>
</dbReference>
<accession>A0A6H1ZRD2</accession>
<evidence type="ECO:0000313" key="1">
    <source>
        <dbReference type="EMBL" id="QJA50068.1"/>
    </source>
</evidence>
<protein>
    <submittedName>
        <fullName evidence="1">Uncharacterized protein</fullName>
    </submittedName>
</protein>
<proteinExistence type="predicted"/>
<gene>
    <name evidence="1" type="ORF">TM448A01582_0021</name>
</gene>
<name>A0A6H1ZRD2_9ZZZZ</name>
<dbReference type="AlphaFoldDB" id="A0A6H1ZRD2"/>